<dbReference type="EMBL" id="CP028130">
    <property type="protein sequence ID" value="AZZ54891.1"/>
    <property type="molecule type" value="Genomic_DNA"/>
</dbReference>
<evidence type="ECO:0000313" key="3">
    <source>
        <dbReference type="Proteomes" id="UP000283946"/>
    </source>
</evidence>
<dbReference type="AlphaFoldDB" id="A0AAD1AB10"/>
<dbReference type="KEGG" id="ria:C7V51_02595"/>
<protein>
    <submittedName>
        <fullName evidence="2">Uncharacterized protein</fullName>
    </submittedName>
</protein>
<dbReference type="Proteomes" id="UP000283946">
    <property type="component" value="Chromosome"/>
</dbReference>
<evidence type="ECO:0000256" key="1">
    <source>
        <dbReference type="SAM" id="MobiDB-lite"/>
    </source>
</evidence>
<feature type="compositionally biased region" description="Polar residues" evidence="1">
    <location>
        <begin position="22"/>
        <end position="38"/>
    </location>
</feature>
<feature type="compositionally biased region" description="Polar residues" evidence="1">
    <location>
        <begin position="56"/>
        <end position="65"/>
    </location>
</feature>
<feature type="region of interest" description="Disordered" evidence="1">
    <location>
        <begin position="1"/>
        <end position="72"/>
    </location>
</feature>
<gene>
    <name evidence="2" type="ORF">C7V51_02595</name>
</gene>
<sequence>MLPSEVAAQPGLPDLTDEPAKTRQTSSIFDAMAATSTPDFPPAPPTIRALSPIRTRPSTTAQTQPQIPPRFP</sequence>
<name>A0AAD1AB10_9MICO</name>
<reference evidence="2 3" key="1">
    <citation type="submission" date="2018-03" db="EMBL/GenBank/DDBJ databases">
        <title>Bacteriophage NCPPB3778 and a type I-E CRISPR drive the evolution of the US Biological Select Agent, Rathayibacter toxicus.</title>
        <authorList>
            <person name="Davis E.W.II."/>
            <person name="Tabima J.F."/>
            <person name="Weisberg A.J."/>
            <person name="Dantas Lopes L."/>
            <person name="Wiseman M.S."/>
            <person name="Wiseman M.S."/>
            <person name="Pupko T."/>
            <person name="Belcher M.S."/>
            <person name="Sechler A.J."/>
            <person name="Tancos M.A."/>
            <person name="Schroeder B.K."/>
            <person name="Murray T.D."/>
            <person name="Luster D.G."/>
            <person name="Schneider W.L."/>
            <person name="Rogers E."/>
            <person name="Andreote F.D."/>
            <person name="Grunwald N.J."/>
            <person name="Putnam M.L."/>
            <person name="Chang J.H."/>
        </authorList>
    </citation>
    <scope>NUCLEOTIDE SEQUENCE [LARGE SCALE GENOMIC DNA]</scope>
    <source>
        <strain evidence="2 3">NCCPB 2253</strain>
    </source>
</reference>
<accession>A0AAD1AB10</accession>
<evidence type="ECO:0000313" key="2">
    <source>
        <dbReference type="EMBL" id="AZZ54891.1"/>
    </source>
</evidence>
<organism evidence="2 3">
    <name type="scientific">Rathayibacter iranicus</name>
    <dbReference type="NCBI Taxonomy" id="59737"/>
    <lineage>
        <taxon>Bacteria</taxon>
        <taxon>Bacillati</taxon>
        <taxon>Actinomycetota</taxon>
        <taxon>Actinomycetes</taxon>
        <taxon>Micrococcales</taxon>
        <taxon>Microbacteriaceae</taxon>
        <taxon>Rathayibacter</taxon>
    </lineage>
</organism>
<proteinExistence type="predicted"/>